<reference evidence="4" key="1">
    <citation type="journal article" date="2015" name="PLoS Genet.">
        <title>The dynamic genome and transcriptome of the human fungal pathogen Blastomyces and close relative Emmonsia.</title>
        <authorList>
            <person name="Munoz J.F."/>
            <person name="Gauthier G.M."/>
            <person name="Desjardins C.A."/>
            <person name="Gallo J.E."/>
            <person name="Holder J."/>
            <person name="Sullivan T.D."/>
            <person name="Marty A.J."/>
            <person name="Carmen J.C."/>
            <person name="Chen Z."/>
            <person name="Ding L."/>
            <person name="Gujja S."/>
            <person name="Magrini V."/>
            <person name="Misas E."/>
            <person name="Mitreva M."/>
            <person name="Priest M."/>
            <person name="Saif S."/>
            <person name="Whiston E.A."/>
            <person name="Young S."/>
            <person name="Zeng Q."/>
            <person name="Goldman W.E."/>
            <person name="Mardis E.R."/>
            <person name="Taylor J.W."/>
            <person name="McEwen J.G."/>
            <person name="Clay O.K."/>
            <person name="Klein B.S."/>
            <person name="Cuomo C.A."/>
        </authorList>
    </citation>
    <scope>NUCLEOTIDE SEQUENCE [LARGE SCALE GENOMIC DNA]</scope>
    <source>
        <strain evidence="4">UAMH 3008</strain>
    </source>
</reference>
<evidence type="ECO:0000256" key="1">
    <source>
        <dbReference type="SAM" id="MobiDB-lite"/>
    </source>
</evidence>
<dbReference type="OrthoDB" id="4178540at2759"/>
<feature type="region of interest" description="Disordered" evidence="1">
    <location>
        <begin position="144"/>
        <end position="163"/>
    </location>
</feature>
<name>A0A0G2I2M1_9EURO</name>
<comment type="caution">
    <text evidence="3">The sequence shown here is derived from an EMBL/GenBank/DDBJ whole genome shotgun (WGS) entry which is preliminary data.</text>
</comment>
<dbReference type="EMBL" id="LCZI01000799">
    <property type="protein sequence ID" value="KKZ64390.1"/>
    <property type="molecule type" value="Genomic_DNA"/>
</dbReference>
<gene>
    <name evidence="3" type="ORF">EMCG_09629</name>
</gene>
<accession>A0A0G2I2M1</accession>
<evidence type="ECO:0000313" key="4">
    <source>
        <dbReference type="Proteomes" id="UP000034164"/>
    </source>
</evidence>
<dbReference type="VEuPathDB" id="FungiDB:EMCG_09629"/>
<feature type="signal peptide" evidence="2">
    <location>
        <begin position="1"/>
        <end position="24"/>
    </location>
</feature>
<evidence type="ECO:0000313" key="3">
    <source>
        <dbReference type="EMBL" id="KKZ64390.1"/>
    </source>
</evidence>
<organism evidence="3 4">
    <name type="scientific">[Emmonsia] crescens</name>
    <dbReference type="NCBI Taxonomy" id="73230"/>
    <lineage>
        <taxon>Eukaryota</taxon>
        <taxon>Fungi</taxon>
        <taxon>Dikarya</taxon>
        <taxon>Ascomycota</taxon>
        <taxon>Pezizomycotina</taxon>
        <taxon>Eurotiomycetes</taxon>
        <taxon>Eurotiomycetidae</taxon>
        <taxon>Onygenales</taxon>
        <taxon>Ajellomycetaceae</taxon>
        <taxon>Emergomyces</taxon>
    </lineage>
</organism>
<feature type="chain" id="PRO_5002545343" evidence="2">
    <location>
        <begin position="25"/>
        <end position="206"/>
    </location>
</feature>
<proteinExistence type="predicted"/>
<keyword evidence="2" id="KW-0732">Signal</keyword>
<sequence>MQFSFLSLLLALGFGLCVVGGGAGVLGHEPQSNDNVNNNENQVDLRGLAENARLPNDPKGFNHIGDDGILRSFNEEGEVIGYTRLTHDQLLDIIETSPWSPGKKEYLAQQWSAADSPQVSMEQIWQPPKGLLPLRFAEPERFRLKREQQQQQQQQQQSAKSPTVSLMLKPLPEWCKRHMCYRHEECKFLGCFHCMFYSQLPYGDCI</sequence>
<dbReference type="Proteomes" id="UP000034164">
    <property type="component" value="Unassembled WGS sequence"/>
</dbReference>
<dbReference type="AlphaFoldDB" id="A0A0G2I2M1"/>
<protein>
    <submittedName>
        <fullName evidence="3">Uncharacterized protein</fullName>
    </submittedName>
</protein>
<evidence type="ECO:0000256" key="2">
    <source>
        <dbReference type="SAM" id="SignalP"/>
    </source>
</evidence>